<dbReference type="PANTHER" id="PTHR43134:SF1">
    <property type="entry name" value="SIGNAL RECOGNITION PARTICLE RECEPTOR SUBUNIT ALPHA"/>
    <property type="match status" value="1"/>
</dbReference>
<dbReference type="SUPFAM" id="SSF47364">
    <property type="entry name" value="Domain of the SRP/SRP receptor G-proteins"/>
    <property type="match status" value="1"/>
</dbReference>
<accession>A0A0R2DM78</accession>
<keyword evidence="7 9" id="KW-0675">Receptor</keyword>
<keyword evidence="12" id="KW-1185">Reference proteome</keyword>
<dbReference type="GO" id="GO:0005047">
    <property type="term" value="F:signal recognition particle binding"/>
    <property type="evidence" value="ECO:0007669"/>
    <property type="project" value="TreeGrafter"/>
</dbReference>
<dbReference type="InterPro" id="IPR027417">
    <property type="entry name" value="P-loop_NTPase"/>
</dbReference>
<dbReference type="eggNOG" id="COG0552">
    <property type="taxonomic scope" value="Bacteria"/>
</dbReference>
<keyword evidence="2 9" id="KW-0963">Cytoplasm</keyword>
<keyword evidence="5 9" id="KW-0342">GTP-binding</keyword>
<feature type="domain" description="SRP54-type proteins GTP-binding" evidence="10">
    <location>
        <begin position="299"/>
        <end position="312"/>
    </location>
</feature>
<dbReference type="SMART" id="SM00963">
    <property type="entry name" value="SRP54_N"/>
    <property type="match status" value="1"/>
</dbReference>
<reference evidence="11 12" key="1">
    <citation type="journal article" date="2015" name="Genome Announc.">
        <title>Expanding the biotechnology potential of lactobacilli through comparative genomics of 213 strains and associated genera.</title>
        <authorList>
            <person name="Sun Z."/>
            <person name="Harris H.M."/>
            <person name="McCann A."/>
            <person name="Guo C."/>
            <person name="Argimon S."/>
            <person name="Zhang W."/>
            <person name="Yang X."/>
            <person name="Jeffery I.B."/>
            <person name="Cooney J.C."/>
            <person name="Kagawa T.F."/>
            <person name="Liu W."/>
            <person name="Song Y."/>
            <person name="Salvetti E."/>
            <person name="Wrobel A."/>
            <person name="Rasinkangas P."/>
            <person name="Parkhill J."/>
            <person name="Rea M.C."/>
            <person name="O'Sullivan O."/>
            <person name="Ritari J."/>
            <person name="Douillard F.P."/>
            <person name="Paul Ross R."/>
            <person name="Yang R."/>
            <person name="Briner A.E."/>
            <person name="Felis G.E."/>
            <person name="de Vos W.M."/>
            <person name="Barrangou R."/>
            <person name="Klaenhammer T.R."/>
            <person name="Caufield P.W."/>
            <person name="Cui Y."/>
            <person name="Zhang H."/>
            <person name="O'Toole P.W."/>
        </authorList>
    </citation>
    <scope>NUCLEOTIDE SEQUENCE [LARGE SCALE GENOMIC DNA]</scope>
    <source>
        <strain evidence="11 12">DSM 21376</strain>
    </source>
</reference>
<evidence type="ECO:0000313" key="11">
    <source>
        <dbReference type="EMBL" id="KRN05232.1"/>
    </source>
</evidence>
<evidence type="ECO:0000313" key="12">
    <source>
        <dbReference type="Proteomes" id="UP000050961"/>
    </source>
</evidence>
<feature type="binding site" evidence="9">
    <location>
        <begin position="132"/>
        <end position="139"/>
    </location>
    <ligand>
        <name>GTP</name>
        <dbReference type="ChEBI" id="CHEBI:37565"/>
    </ligand>
</feature>
<evidence type="ECO:0000256" key="2">
    <source>
        <dbReference type="ARBA" id="ARBA00022490"/>
    </source>
</evidence>
<feature type="binding site" evidence="9">
    <location>
        <begin position="278"/>
        <end position="281"/>
    </location>
    <ligand>
        <name>GTP</name>
        <dbReference type="ChEBI" id="CHEBI:37565"/>
    </ligand>
</feature>
<evidence type="ECO:0000256" key="4">
    <source>
        <dbReference type="ARBA" id="ARBA00022801"/>
    </source>
</evidence>
<dbReference type="AlphaFoldDB" id="A0A0R2DM78"/>
<dbReference type="SMART" id="SM00382">
    <property type="entry name" value="AAA"/>
    <property type="match status" value="1"/>
</dbReference>
<keyword evidence="4 9" id="KW-0378">Hydrolase</keyword>
<dbReference type="GO" id="GO:0005525">
    <property type="term" value="F:GTP binding"/>
    <property type="evidence" value="ECO:0007669"/>
    <property type="project" value="UniProtKB-UniRule"/>
</dbReference>
<dbReference type="PANTHER" id="PTHR43134">
    <property type="entry name" value="SIGNAL RECOGNITION PARTICLE RECEPTOR SUBUNIT ALPHA"/>
    <property type="match status" value="1"/>
</dbReference>
<dbReference type="Pfam" id="PF00448">
    <property type="entry name" value="SRP54"/>
    <property type="match status" value="1"/>
</dbReference>
<dbReference type="Gene3D" id="3.40.50.300">
    <property type="entry name" value="P-loop containing nucleotide triphosphate hydrolases"/>
    <property type="match status" value="1"/>
</dbReference>
<proteinExistence type="inferred from homology"/>
<dbReference type="InterPro" id="IPR036225">
    <property type="entry name" value="SRP/SRP_N"/>
</dbReference>
<comment type="subcellular location">
    <subcellularLocation>
        <location evidence="9">Cell membrane</location>
        <topology evidence="9">Peripheral membrane protein</topology>
        <orientation evidence="9">Cytoplasmic side</orientation>
    </subcellularLocation>
    <subcellularLocation>
        <location evidence="9">Cytoplasm</location>
    </subcellularLocation>
</comment>
<dbReference type="FunFam" id="3.40.50.300:FF:000053">
    <property type="entry name" value="Signal recognition particle receptor FtsY"/>
    <property type="match status" value="1"/>
</dbReference>
<dbReference type="GO" id="GO:0005886">
    <property type="term" value="C:plasma membrane"/>
    <property type="evidence" value="ECO:0007669"/>
    <property type="project" value="UniProtKB-SubCell"/>
</dbReference>
<dbReference type="SMART" id="SM00962">
    <property type="entry name" value="SRP54"/>
    <property type="match status" value="1"/>
</dbReference>
<protein>
    <recommendedName>
        <fullName evidence="9">Signal recognition particle receptor FtsY</fullName>
        <shortName evidence="9">SRP receptor</shortName>
        <ecNumber evidence="9">3.6.5.4</ecNumber>
    </recommendedName>
</protein>
<dbReference type="Proteomes" id="UP000050961">
    <property type="component" value="Unassembled WGS sequence"/>
</dbReference>
<dbReference type="CDD" id="cd17874">
    <property type="entry name" value="FtsY"/>
    <property type="match status" value="1"/>
</dbReference>
<dbReference type="EC" id="3.6.5.4" evidence="9"/>
<keyword evidence="3 9" id="KW-0547">Nucleotide-binding</keyword>
<dbReference type="RefSeq" id="WP_056967417.1">
    <property type="nucleotide sequence ID" value="NZ_AYZF01000017.1"/>
</dbReference>
<evidence type="ECO:0000256" key="5">
    <source>
        <dbReference type="ARBA" id="ARBA00023134"/>
    </source>
</evidence>
<dbReference type="Pfam" id="PF02881">
    <property type="entry name" value="SRP54_N"/>
    <property type="match status" value="1"/>
</dbReference>
<comment type="similarity">
    <text evidence="9">Belongs to the GTP-binding SRP family. FtsY subfamily.</text>
</comment>
<dbReference type="InterPro" id="IPR013822">
    <property type="entry name" value="Signal_recog_particl_SRP54_hlx"/>
</dbReference>
<evidence type="ECO:0000256" key="8">
    <source>
        <dbReference type="ARBA" id="ARBA00048027"/>
    </source>
</evidence>
<feature type="binding site" evidence="9">
    <location>
        <begin position="214"/>
        <end position="218"/>
    </location>
    <ligand>
        <name>GTP</name>
        <dbReference type="ChEBI" id="CHEBI:37565"/>
    </ligand>
</feature>
<evidence type="ECO:0000259" key="10">
    <source>
        <dbReference type="PROSITE" id="PS00300"/>
    </source>
</evidence>
<comment type="subunit">
    <text evidence="9">Part of the signal recognition particle protein translocation system, which is composed of SRP and FtsY.</text>
</comment>
<name>A0A0R2DM78_9LACO</name>
<evidence type="ECO:0000256" key="1">
    <source>
        <dbReference type="ARBA" id="ARBA00022475"/>
    </source>
</evidence>
<comment type="caution">
    <text evidence="11">The sequence shown here is derived from an EMBL/GenBank/DDBJ whole genome shotgun (WGS) entry which is preliminary data.</text>
</comment>
<dbReference type="GO" id="GO:0006614">
    <property type="term" value="P:SRP-dependent cotranslational protein targeting to membrane"/>
    <property type="evidence" value="ECO:0007669"/>
    <property type="project" value="InterPro"/>
</dbReference>
<dbReference type="HAMAP" id="MF_00920">
    <property type="entry name" value="FtsY"/>
    <property type="match status" value="1"/>
</dbReference>
<evidence type="ECO:0000256" key="7">
    <source>
        <dbReference type="ARBA" id="ARBA00023170"/>
    </source>
</evidence>
<dbReference type="FunFam" id="1.20.120.140:FF:000002">
    <property type="entry name" value="Signal recognition particle receptor FtsY"/>
    <property type="match status" value="1"/>
</dbReference>
<sequence length="336" mass="37402">MGFFDKLKRAFSGEEKEQRSEETEKYDKGLEKSRKTFGDKLNELFANFRTVDEDFFDNLEETLIEADVGFDTAVRISDELKQEVKLKNVKSKADVSRTIIEKLVNLYEEEGSGEDKELHFAENGLTVFLFVGVNGVGKTTTIGKLAHRYKQEGKKVMLAAGDTFRAGATEQLVEWGRRVDVTVVRGPEKSDPASVVFDAIKRAKKENYDVLLVDTAGRLQNKVNLMNELAKISRIITREIPEAPQEILLALDATTGQNALTQAKQFKDVTKVTGIVLTKLDGTARGGIVLAIRNELHLPVKLVGLGEKMDDLRDFAPEEFVLGLFKGLLDGTNGDD</sequence>
<dbReference type="GO" id="GO:0005737">
    <property type="term" value="C:cytoplasm"/>
    <property type="evidence" value="ECO:0007669"/>
    <property type="project" value="UniProtKB-SubCell"/>
</dbReference>
<gene>
    <name evidence="9" type="primary">ftsY</name>
    <name evidence="11" type="ORF">FD15_GL001777</name>
</gene>
<dbReference type="EMBL" id="AYZF01000017">
    <property type="protein sequence ID" value="KRN05232.1"/>
    <property type="molecule type" value="Genomic_DNA"/>
</dbReference>
<evidence type="ECO:0000256" key="3">
    <source>
        <dbReference type="ARBA" id="ARBA00022741"/>
    </source>
</evidence>
<dbReference type="PROSITE" id="PS00300">
    <property type="entry name" value="SRP54"/>
    <property type="match status" value="1"/>
</dbReference>
<dbReference type="InterPro" id="IPR042101">
    <property type="entry name" value="SRP54_N_sf"/>
</dbReference>
<dbReference type="InterPro" id="IPR000897">
    <property type="entry name" value="SRP54_GTPase_dom"/>
</dbReference>
<organism evidence="11 12">
    <name type="scientific">Liquorilactobacillus sucicola DSM 21376 = JCM 15457</name>
    <dbReference type="NCBI Taxonomy" id="1423806"/>
    <lineage>
        <taxon>Bacteria</taxon>
        <taxon>Bacillati</taxon>
        <taxon>Bacillota</taxon>
        <taxon>Bacilli</taxon>
        <taxon>Lactobacillales</taxon>
        <taxon>Lactobacillaceae</taxon>
        <taxon>Liquorilactobacillus</taxon>
    </lineage>
</organism>
<dbReference type="SUPFAM" id="SSF52540">
    <property type="entry name" value="P-loop containing nucleoside triphosphate hydrolases"/>
    <property type="match status" value="1"/>
</dbReference>
<dbReference type="Gene3D" id="1.20.120.140">
    <property type="entry name" value="Signal recognition particle SRP54, nucleotide-binding domain"/>
    <property type="match status" value="1"/>
</dbReference>
<dbReference type="STRING" id="1423806.FD15_GL001777"/>
<keyword evidence="1 9" id="KW-1003">Cell membrane</keyword>
<dbReference type="PATRIC" id="fig|1423806.3.peg.1809"/>
<evidence type="ECO:0000256" key="9">
    <source>
        <dbReference type="HAMAP-Rule" id="MF_00920"/>
    </source>
</evidence>
<dbReference type="GO" id="GO:0003924">
    <property type="term" value="F:GTPase activity"/>
    <property type="evidence" value="ECO:0007669"/>
    <property type="project" value="UniProtKB-UniRule"/>
</dbReference>
<dbReference type="NCBIfam" id="TIGR00064">
    <property type="entry name" value="ftsY"/>
    <property type="match status" value="1"/>
</dbReference>
<evidence type="ECO:0000256" key="6">
    <source>
        <dbReference type="ARBA" id="ARBA00023136"/>
    </source>
</evidence>
<keyword evidence="6 9" id="KW-0472">Membrane</keyword>
<comment type="catalytic activity">
    <reaction evidence="8 9">
        <text>GTP + H2O = GDP + phosphate + H(+)</text>
        <dbReference type="Rhea" id="RHEA:19669"/>
        <dbReference type="ChEBI" id="CHEBI:15377"/>
        <dbReference type="ChEBI" id="CHEBI:15378"/>
        <dbReference type="ChEBI" id="CHEBI:37565"/>
        <dbReference type="ChEBI" id="CHEBI:43474"/>
        <dbReference type="ChEBI" id="CHEBI:58189"/>
        <dbReference type="EC" id="3.6.5.4"/>
    </reaction>
</comment>
<comment type="function">
    <text evidence="9">Involved in targeting and insertion of nascent membrane proteins into the cytoplasmic membrane. Acts as a receptor for the complex formed by the signal recognition particle (SRP) and the ribosome-nascent chain (RNC).</text>
</comment>
<dbReference type="InterPro" id="IPR004390">
    <property type="entry name" value="SR_rcpt_FtsY"/>
</dbReference>
<dbReference type="InterPro" id="IPR003593">
    <property type="entry name" value="AAA+_ATPase"/>
</dbReference>